<dbReference type="InterPro" id="IPR007402">
    <property type="entry name" value="DUF455"/>
</dbReference>
<keyword evidence="3" id="KW-0408">Iron</keyword>
<gene>
    <name evidence="6" type="ORF">OC842_005545</name>
</gene>
<proteinExistence type="predicted"/>
<dbReference type="PANTHER" id="PTHR42782">
    <property type="entry name" value="SI:CH73-314G15.3"/>
    <property type="match status" value="1"/>
</dbReference>
<comment type="caution">
    <text evidence="6">The sequence shown here is derived from an EMBL/GenBank/DDBJ whole genome shotgun (WGS) entry which is preliminary data.</text>
</comment>
<dbReference type="CDD" id="cd03467">
    <property type="entry name" value="Rieske"/>
    <property type="match status" value="1"/>
</dbReference>
<dbReference type="Pfam" id="PF22543">
    <property type="entry name" value="Rieske_4"/>
    <property type="match status" value="1"/>
</dbReference>
<name>A0AAN6GC30_9BASI</name>
<dbReference type="SUPFAM" id="SSF50022">
    <property type="entry name" value="ISP domain"/>
    <property type="match status" value="1"/>
</dbReference>
<evidence type="ECO:0000256" key="4">
    <source>
        <dbReference type="ARBA" id="ARBA00023014"/>
    </source>
</evidence>
<dbReference type="PROSITE" id="PS51296">
    <property type="entry name" value="RIESKE"/>
    <property type="match status" value="1"/>
</dbReference>
<dbReference type="InterPro" id="IPR009078">
    <property type="entry name" value="Ferritin-like_SF"/>
</dbReference>
<feature type="domain" description="Rieske" evidence="5">
    <location>
        <begin position="15"/>
        <end position="117"/>
    </location>
</feature>
<dbReference type="InterPro" id="IPR054716">
    <property type="entry name" value="Sol_Rieske_ferrdox_dom"/>
</dbReference>
<dbReference type="EMBL" id="JAPDMQ010000404">
    <property type="protein sequence ID" value="KAK0525315.1"/>
    <property type="molecule type" value="Genomic_DNA"/>
</dbReference>
<organism evidence="6 7">
    <name type="scientific">Tilletia horrida</name>
    <dbReference type="NCBI Taxonomy" id="155126"/>
    <lineage>
        <taxon>Eukaryota</taxon>
        <taxon>Fungi</taxon>
        <taxon>Dikarya</taxon>
        <taxon>Basidiomycota</taxon>
        <taxon>Ustilaginomycotina</taxon>
        <taxon>Exobasidiomycetes</taxon>
        <taxon>Tilletiales</taxon>
        <taxon>Tilletiaceae</taxon>
        <taxon>Tilletia</taxon>
    </lineage>
</organism>
<reference evidence="6" key="1">
    <citation type="journal article" date="2023" name="PhytoFront">
        <title>Draft Genome Resources of Seven Strains of Tilletia horrida, Causal Agent of Kernel Smut of Rice.</title>
        <authorList>
            <person name="Khanal S."/>
            <person name="Antony Babu S."/>
            <person name="Zhou X.G."/>
        </authorList>
    </citation>
    <scope>NUCLEOTIDE SEQUENCE</scope>
    <source>
        <strain evidence="6">TX3</strain>
    </source>
</reference>
<dbReference type="CDD" id="cd00657">
    <property type="entry name" value="Ferritin_like"/>
    <property type="match status" value="1"/>
</dbReference>
<dbReference type="GO" id="GO:0051537">
    <property type="term" value="F:2 iron, 2 sulfur cluster binding"/>
    <property type="evidence" value="ECO:0007669"/>
    <property type="project" value="UniProtKB-KW"/>
</dbReference>
<evidence type="ECO:0000313" key="6">
    <source>
        <dbReference type="EMBL" id="KAK0525315.1"/>
    </source>
</evidence>
<dbReference type="Pfam" id="PF04305">
    <property type="entry name" value="DUF455"/>
    <property type="match status" value="1"/>
</dbReference>
<dbReference type="Gene3D" id="2.102.10.10">
    <property type="entry name" value="Rieske [2Fe-2S] iron-sulphur domain"/>
    <property type="match status" value="1"/>
</dbReference>
<dbReference type="AlphaFoldDB" id="A0AAN6GC30"/>
<evidence type="ECO:0000256" key="3">
    <source>
        <dbReference type="ARBA" id="ARBA00023004"/>
    </source>
</evidence>
<accession>A0AAN6GC30</accession>
<keyword evidence="4" id="KW-0411">Iron-sulfur</keyword>
<evidence type="ECO:0000256" key="2">
    <source>
        <dbReference type="ARBA" id="ARBA00022723"/>
    </source>
</evidence>
<evidence type="ECO:0000259" key="5">
    <source>
        <dbReference type="PROSITE" id="PS51296"/>
    </source>
</evidence>
<dbReference type="InterPro" id="IPR017941">
    <property type="entry name" value="Rieske_2Fe-2S"/>
</dbReference>
<sequence>MLRIAEVGALSTSARHHLTLRHGKTAQYHSLLLFTFPSDKDGNADSRYYCMEATCPHLGAPLENASIEDIEDEDDIEDAVIVCPWHEYDFSLRTGESSTGMSTCVYNVEQREDHIWIEPPSPESGCPDDWEIVELRPVSEAFTSREKGVNLAVQMDSLHVRETSVDRPALSDPKAKENLSLPVPDQLPKTVVEWAVLVLNTPEPTKKVHFTRLAVAAFRSGEVKQVGGGRWEVSDGAEASKEKRTWIRREAEVPPQMPPRIDLTVVRPGQEAKRGKGGTLASRIALLHSLASIEQWAIDLAFDIIARAPELAARLHVEGVLDQPRMPMSFYADFLKVALDEAKHFTLLSERLQEMGSYFGALPVHHGLWESAEKTAHSLMARLSVIHLVHEARGLDANPLTIKKFANAKDEDSVKILDIIHTFRANVRTNFVGKVKGPFNVDDRARAGLTREWYDHDLRGESNGSAQIIGVQRAEIPGG</sequence>
<keyword evidence="7" id="KW-1185">Reference proteome</keyword>
<protein>
    <recommendedName>
        <fullName evidence="5">Rieske domain-containing protein</fullName>
    </recommendedName>
</protein>
<evidence type="ECO:0000256" key="1">
    <source>
        <dbReference type="ARBA" id="ARBA00022714"/>
    </source>
</evidence>
<dbReference type="PANTHER" id="PTHR42782:SF2">
    <property type="entry name" value="3-OXOACYL-[ACYL-CARRIER-PROTEIN] SYNTHASE-LIKE PROTEIN"/>
    <property type="match status" value="1"/>
</dbReference>
<dbReference type="SUPFAM" id="SSF47240">
    <property type="entry name" value="Ferritin-like"/>
    <property type="match status" value="1"/>
</dbReference>
<dbReference type="Proteomes" id="UP001176521">
    <property type="component" value="Unassembled WGS sequence"/>
</dbReference>
<keyword evidence="2" id="KW-0479">Metal-binding</keyword>
<dbReference type="GO" id="GO:0046872">
    <property type="term" value="F:metal ion binding"/>
    <property type="evidence" value="ECO:0007669"/>
    <property type="project" value="UniProtKB-KW"/>
</dbReference>
<keyword evidence="1" id="KW-0001">2Fe-2S</keyword>
<evidence type="ECO:0000313" key="7">
    <source>
        <dbReference type="Proteomes" id="UP001176521"/>
    </source>
</evidence>
<dbReference type="InterPro" id="IPR036922">
    <property type="entry name" value="Rieske_2Fe-2S_sf"/>
</dbReference>